<accession>A0ABS9MK38</accession>
<feature type="transmembrane region" description="Helical" evidence="1">
    <location>
        <begin position="34"/>
        <end position="50"/>
    </location>
</feature>
<keyword evidence="3" id="KW-1185">Reference proteome</keyword>
<comment type="caution">
    <text evidence="2">The sequence shown here is derived from an EMBL/GenBank/DDBJ whole genome shotgun (WGS) entry which is preliminary data.</text>
</comment>
<gene>
    <name evidence="2" type="ORF">L0P57_09560</name>
</gene>
<evidence type="ECO:0000313" key="2">
    <source>
        <dbReference type="EMBL" id="MCG4611175.1"/>
    </source>
</evidence>
<dbReference type="RefSeq" id="WP_087231147.1">
    <property type="nucleotide sequence ID" value="NZ_JAKNHQ010000012.1"/>
</dbReference>
<keyword evidence="1" id="KW-0472">Membrane</keyword>
<sequence>MKPKFRIGLLGYCILGIAVLVLMVFEIMDGNGPMIGLDAVLLAFIAYMIYKSVRATGNDTSTKR</sequence>
<evidence type="ECO:0000313" key="3">
    <source>
        <dbReference type="Proteomes" id="UP001298681"/>
    </source>
</evidence>
<protein>
    <submittedName>
        <fullName evidence="2">Uncharacterized protein</fullName>
    </submittedName>
</protein>
<evidence type="ECO:0000256" key="1">
    <source>
        <dbReference type="SAM" id="Phobius"/>
    </source>
</evidence>
<dbReference type="EMBL" id="JAKNHQ010000012">
    <property type="protein sequence ID" value="MCG4611175.1"/>
    <property type="molecule type" value="Genomic_DNA"/>
</dbReference>
<feature type="transmembrane region" description="Helical" evidence="1">
    <location>
        <begin position="7"/>
        <end position="28"/>
    </location>
</feature>
<reference evidence="2 3" key="1">
    <citation type="submission" date="2022-01" db="EMBL/GenBank/DDBJ databases">
        <title>Collection of gut derived symbiotic bacterial strains cultured from healthy donors.</title>
        <authorList>
            <person name="Lin H."/>
            <person name="Kohout C."/>
            <person name="Waligurski E."/>
            <person name="Pamer E.G."/>
        </authorList>
    </citation>
    <scope>NUCLEOTIDE SEQUENCE [LARGE SCALE GENOMIC DNA]</scope>
    <source>
        <strain evidence="2 3">DFI.7.58</strain>
    </source>
</reference>
<proteinExistence type="predicted"/>
<dbReference type="Proteomes" id="UP001298681">
    <property type="component" value="Unassembled WGS sequence"/>
</dbReference>
<keyword evidence="1" id="KW-0812">Transmembrane</keyword>
<name>A0ABS9MK38_9FIRM</name>
<organism evidence="2 3">
    <name type="scientific">Anaeromassilibacillus senegalensis</name>
    <dbReference type="NCBI Taxonomy" id="1673717"/>
    <lineage>
        <taxon>Bacteria</taxon>
        <taxon>Bacillati</taxon>
        <taxon>Bacillota</taxon>
        <taxon>Clostridia</taxon>
        <taxon>Eubacteriales</taxon>
        <taxon>Acutalibacteraceae</taxon>
        <taxon>Anaeromassilibacillus</taxon>
    </lineage>
</organism>
<keyword evidence="1" id="KW-1133">Transmembrane helix</keyword>